<feature type="region of interest" description="Disordered" evidence="1">
    <location>
        <begin position="223"/>
        <end position="248"/>
    </location>
</feature>
<sequence length="518" mass="57891">NDEAEQIAKLEEEVEALRAKLAEQATGVADTSRYENQIAEMELFMKQTWEDKEKQSLEHEEERKRLEQEAQRNMERLNEERQRRIRMLEEKGDLELIVQELKALQGGERWTTYTSSWPSQISRLLALENRVTAQCRAAVLLRDAVLHDVEHWCEKQRQVQETGGKELDGGAGLRILLQQAERKVGTMLREFESLGKQEQELAGEVASWIPQVQKAVTGIALESSEEEKEKDLRDKDKEDGSKEDKTNEVSEEFVQVLGLILRQLDSHRMKIWGQIAEDHKALGGFTAQLQSLADCSSALGADVAELTEEMKLEVEIPGGSGSQRPLPYHSDEVSAALAAPLGLASEELGDANISASSNQQACSSLRLYGGVDRMKSAFAGWSPIQDSSSEYVQVDLGKAIWVSSFAMQGRRPISGDWEATRPLLAELLDPGDPLPPNRIFKRPPVRLIHDVVVAVHARHQALTAGKPDFTAAQLDYKQLQNADRQAKVDFFELLLAKAGHAIKAAGWSEKDEPFVNLL</sequence>
<dbReference type="EMBL" id="CAXAMN010018513">
    <property type="protein sequence ID" value="CAK9052523.1"/>
    <property type="molecule type" value="Genomic_DNA"/>
</dbReference>
<evidence type="ECO:0000259" key="2">
    <source>
        <dbReference type="PROSITE" id="PS50022"/>
    </source>
</evidence>
<evidence type="ECO:0000313" key="3">
    <source>
        <dbReference type="EMBL" id="CAK9052523.1"/>
    </source>
</evidence>
<dbReference type="InterPro" id="IPR000421">
    <property type="entry name" value="FA58C"/>
</dbReference>
<keyword evidence="4" id="KW-1185">Reference proteome</keyword>
<feature type="domain" description="F5/8 type C" evidence="2">
    <location>
        <begin position="336"/>
        <end position="410"/>
    </location>
</feature>
<dbReference type="InterPro" id="IPR042576">
    <property type="entry name" value="TRAF3IP1_N_sf"/>
</dbReference>
<feature type="compositionally biased region" description="Basic and acidic residues" evidence="1">
    <location>
        <begin position="227"/>
        <end position="248"/>
    </location>
</feature>
<dbReference type="InterPro" id="IPR008979">
    <property type="entry name" value="Galactose-bd-like_sf"/>
</dbReference>
<gene>
    <name evidence="3" type="ORF">CCMP2556_LOCUS26490</name>
</gene>
<dbReference type="Gene3D" id="1.10.418.50">
    <property type="entry name" value="Microtubule-binding protein MIP-T3"/>
    <property type="match status" value="1"/>
</dbReference>
<proteinExistence type="predicted"/>
<organism evidence="3 4">
    <name type="scientific">Durusdinium trenchii</name>
    <dbReference type="NCBI Taxonomy" id="1381693"/>
    <lineage>
        <taxon>Eukaryota</taxon>
        <taxon>Sar</taxon>
        <taxon>Alveolata</taxon>
        <taxon>Dinophyceae</taxon>
        <taxon>Suessiales</taxon>
        <taxon>Symbiodiniaceae</taxon>
        <taxon>Durusdinium</taxon>
    </lineage>
</organism>
<comment type="caution">
    <text evidence="3">The sequence shown here is derived from an EMBL/GenBank/DDBJ whole genome shotgun (WGS) entry which is preliminary data.</text>
</comment>
<dbReference type="PROSITE" id="PS50022">
    <property type="entry name" value="FA58C_3"/>
    <property type="match status" value="1"/>
</dbReference>
<accession>A0ABP0MMV3</accession>
<evidence type="ECO:0000313" key="4">
    <source>
        <dbReference type="Proteomes" id="UP001642484"/>
    </source>
</evidence>
<name>A0ABP0MMV3_9DINO</name>
<reference evidence="3 4" key="1">
    <citation type="submission" date="2024-02" db="EMBL/GenBank/DDBJ databases">
        <authorList>
            <person name="Chen Y."/>
            <person name="Shah S."/>
            <person name="Dougan E. K."/>
            <person name="Thang M."/>
            <person name="Chan C."/>
        </authorList>
    </citation>
    <scope>NUCLEOTIDE SEQUENCE [LARGE SCALE GENOMIC DNA]</scope>
</reference>
<feature type="region of interest" description="Disordered" evidence="1">
    <location>
        <begin position="52"/>
        <end position="77"/>
    </location>
</feature>
<dbReference type="Proteomes" id="UP001642484">
    <property type="component" value="Unassembled WGS sequence"/>
</dbReference>
<evidence type="ECO:0000256" key="1">
    <source>
        <dbReference type="SAM" id="MobiDB-lite"/>
    </source>
</evidence>
<dbReference type="SUPFAM" id="SSF49785">
    <property type="entry name" value="Galactose-binding domain-like"/>
    <property type="match status" value="1"/>
</dbReference>
<dbReference type="Gene3D" id="2.60.120.260">
    <property type="entry name" value="Galactose-binding domain-like"/>
    <property type="match status" value="1"/>
</dbReference>
<protein>
    <recommendedName>
        <fullName evidence="2">F5/8 type C domain-containing protein</fullName>
    </recommendedName>
</protein>
<feature type="non-terminal residue" evidence="3">
    <location>
        <position position="1"/>
    </location>
</feature>